<evidence type="ECO:0000256" key="2">
    <source>
        <dbReference type="ARBA" id="ARBA00022917"/>
    </source>
</evidence>
<dbReference type="InterPro" id="IPR002661">
    <property type="entry name" value="Ribosome_recyc_fac"/>
</dbReference>
<evidence type="ECO:0000313" key="5">
    <source>
        <dbReference type="Proteomes" id="UP000015354"/>
    </source>
</evidence>
<dbReference type="AlphaFoldDB" id="S9UMB4"/>
<dbReference type="InterPro" id="IPR023584">
    <property type="entry name" value="Ribosome_recyc_fac_dom"/>
</dbReference>
<keyword evidence="2" id="KW-0648">Protein biosynthesis</keyword>
<comment type="caution">
    <text evidence="4">The sequence shown here is derived from an EMBL/GenBank/DDBJ whole genome shotgun (WGS) entry which is preliminary data.</text>
</comment>
<dbReference type="SUPFAM" id="SSF55194">
    <property type="entry name" value="Ribosome recycling factor, RRF"/>
    <property type="match status" value="1"/>
</dbReference>
<feature type="domain" description="Ribosome recycling factor" evidence="3">
    <location>
        <begin position="56"/>
        <end position="180"/>
    </location>
</feature>
<dbReference type="GO" id="GO:0006412">
    <property type="term" value="P:translation"/>
    <property type="evidence" value="ECO:0007669"/>
    <property type="project" value="UniProtKB-KW"/>
</dbReference>
<gene>
    <name evidence="4" type="ORF">STCU_03041</name>
</gene>
<evidence type="ECO:0000256" key="1">
    <source>
        <dbReference type="ARBA" id="ARBA00005912"/>
    </source>
</evidence>
<reference evidence="4 5" key="1">
    <citation type="journal article" date="2013" name="PLoS ONE">
        <title>Predicting the Proteins of Angomonas deanei, Strigomonas culicis and Their Respective Endosymbionts Reveals New Aspects of the Trypanosomatidae Family.</title>
        <authorList>
            <person name="Motta M.C."/>
            <person name="Martins A.C."/>
            <person name="de Souza S.S."/>
            <person name="Catta-Preta C.M."/>
            <person name="Silva R."/>
            <person name="Klein C.C."/>
            <person name="de Almeida L.G."/>
            <person name="de Lima Cunha O."/>
            <person name="Ciapina L.P."/>
            <person name="Brocchi M."/>
            <person name="Colabardini A.C."/>
            <person name="de Araujo Lima B."/>
            <person name="Machado C.R."/>
            <person name="de Almeida Soares C.M."/>
            <person name="Probst C.M."/>
            <person name="de Menezes C.B."/>
            <person name="Thompson C.E."/>
            <person name="Bartholomeu D.C."/>
            <person name="Gradia D.F."/>
            <person name="Pavoni D.P."/>
            <person name="Grisard E.C."/>
            <person name="Fantinatti-Garboggini F."/>
            <person name="Marchini F.K."/>
            <person name="Rodrigues-Luiz G.F."/>
            <person name="Wagner G."/>
            <person name="Goldman G.H."/>
            <person name="Fietto J.L."/>
            <person name="Elias M.C."/>
            <person name="Goldman M.H."/>
            <person name="Sagot M.F."/>
            <person name="Pereira M."/>
            <person name="Stoco P.H."/>
            <person name="de Mendonca-Neto R.P."/>
            <person name="Teixeira S.M."/>
            <person name="Maciel T.E."/>
            <person name="de Oliveira Mendes T.A."/>
            <person name="Urmenyi T.P."/>
            <person name="de Souza W."/>
            <person name="Schenkman S."/>
            <person name="de Vasconcelos A.T."/>
        </authorList>
    </citation>
    <scope>NUCLEOTIDE SEQUENCE [LARGE SCALE GENOMIC DNA]</scope>
</reference>
<accession>S9UMB4</accession>
<proteinExistence type="inferred from homology"/>
<dbReference type="OrthoDB" id="278167at2759"/>
<evidence type="ECO:0000259" key="3">
    <source>
        <dbReference type="Pfam" id="PF01765"/>
    </source>
</evidence>
<dbReference type="PANTHER" id="PTHR20982">
    <property type="entry name" value="RIBOSOME RECYCLING FACTOR"/>
    <property type="match status" value="1"/>
</dbReference>
<dbReference type="Pfam" id="PF01765">
    <property type="entry name" value="RRF"/>
    <property type="match status" value="1"/>
</dbReference>
<dbReference type="GO" id="GO:0043023">
    <property type="term" value="F:ribosomal large subunit binding"/>
    <property type="evidence" value="ECO:0007669"/>
    <property type="project" value="TreeGrafter"/>
</dbReference>
<keyword evidence="5" id="KW-1185">Reference proteome</keyword>
<dbReference type="PANTHER" id="PTHR20982:SF3">
    <property type="entry name" value="MITOCHONDRIAL RIBOSOME RECYCLING FACTOR PSEUDO 1"/>
    <property type="match status" value="1"/>
</dbReference>
<sequence>MLVQEDFPAELEEIFAGLAERASTAAMKVLNMAKCLELLDVDVNPGARQQPGAAQNKILLTKVAQVVKTGPATIEITPTSASFATPILQRISRFDSSLQVGKEQNTIKVSLPPVTTAQRDRAAEEVRHLIAVLRQKCKASRHNATRVLQESGLEDGLRQELGSQMDETVKVFVEEKAEELELLALEVMSMGIDESDKSVQ</sequence>
<dbReference type="GO" id="GO:0005739">
    <property type="term" value="C:mitochondrion"/>
    <property type="evidence" value="ECO:0007669"/>
    <property type="project" value="TreeGrafter"/>
</dbReference>
<dbReference type="InterPro" id="IPR036191">
    <property type="entry name" value="RRF_sf"/>
</dbReference>
<organism evidence="4 5">
    <name type="scientific">Strigomonas culicis</name>
    <dbReference type="NCBI Taxonomy" id="28005"/>
    <lineage>
        <taxon>Eukaryota</taxon>
        <taxon>Discoba</taxon>
        <taxon>Euglenozoa</taxon>
        <taxon>Kinetoplastea</taxon>
        <taxon>Metakinetoplastina</taxon>
        <taxon>Trypanosomatida</taxon>
        <taxon>Trypanosomatidae</taxon>
        <taxon>Strigomonadinae</taxon>
        <taxon>Strigomonas</taxon>
    </lineage>
</organism>
<dbReference type="Gene3D" id="3.30.1360.40">
    <property type="match status" value="1"/>
</dbReference>
<dbReference type="Proteomes" id="UP000015354">
    <property type="component" value="Unassembled WGS sequence"/>
</dbReference>
<protein>
    <submittedName>
        <fullName evidence="4">Ribosome recycling factor</fullName>
    </submittedName>
</protein>
<name>S9UMB4_9TRYP</name>
<comment type="similarity">
    <text evidence="1">Belongs to the RRF family.</text>
</comment>
<dbReference type="EMBL" id="ATMH01003041">
    <property type="protein sequence ID" value="EPY31982.1"/>
    <property type="molecule type" value="Genomic_DNA"/>
</dbReference>
<evidence type="ECO:0000313" key="4">
    <source>
        <dbReference type="EMBL" id="EPY31982.1"/>
    </source>
</evidence>